<comment type="caution">
    <text evidence="2">The sequence shown here is derived from an EMBL/GenBank/DDBJ whole genome shotgun (WGS) entry which is preliminary data.</text>
</comment>
<organism evidence="2 3">
    <name type="scientific">Taenia crassiceps</name>
    <dbReference type="NCBI Taxonomy" id="6207"/>
    <lineage>
        <taxon>Eukaryota</taxon>
        <taxon>Metazoa</taxon>
        <taxon>Spiralia</taxon>
        <taxon>Lophotrochozoa</taxon>
        <taxon>Platyhelminthes</taxon>
        <taxon>Cestoda</taxon>
        <taxon>Eucestoda</taxon>
        <taxon>Cyclophyllidea</taxon>
        <taxon>Taeniidae</taxon>
        <taxon>Taenia</taxon>
    </lineage>
</organism>
<proteinExistence type="predicted"/>
<feature type="region of interest" description="Disordered" evidence="1">
    <location>
        <begin position="75"/>
        <end position="126"/>
    </location>
</feature>
<protein>
    <recommendedName>
        <fullName evidence="4">Prolactin receptor</fullName>
    </recommendedName>
</protein>
<feature type="compositionally biased region" description="Polar residues" evidence="1">
    <location>
        <begin position="105"/>
        <end position="126"/>
    </location>
</feature>
<gene>
    <name evidence="2" type="ORF">TcWFU_006624</name>
</gene>
<name>A0ABR4Q888_9CEST</name>
<reference evidence="2 3" key="1">
    <citation type="journal article" date="2022" name="Front. Cell. Infect. Microbiol.">
        <title>The Genomes of Two Strains of Taenia crassiceps the Animal Model for the Study of Human Cysticercosis.</title>
        <authorList>
            <person name="Bobes R.J."/>
            <person name="Estrada K."/>
            <person name="Rios-Valencia D.G."/>
            <person name="Calderon-Gallegos A."/>
            <person name="de la Torre P."/>
            <person name="Carrero J.C."/>
            <person name="Sanchez-Flores A."/>
            <person name="Laclette J.P."/>
        </authorList>
    </citation>
    <scope>NUCLEOTIDE SEQUENCE [LARGE SCALE GENOMIC DNA]</scope>
    <source>
        <strain evidence="2">WFUcys</strain>
    </source>
</reference>
<evidence type="ECO:0000313" key="2">
    <source>
        <dbReference type="EMBL" id="KAL5105844.1"/>
    </source>
</evidence>
<sequence length="141" mass="15392">MNQPLKICDSSSIKDTAFDLPPEAKLKEQERGGGTVRKAVEAPWNAIEAHPLTRVDPEVSEELRETPKKALFQLVSPHRRDDAASHPIGFDPCSLKNMDDESGRRPTNPSSDPSVRGTSTPHTAQASYPVAAIHCDCLPIL</sequence>
<evidence type="ECO:0000313" key="3">
    <source>
        <dbReference type="Proteomes" id="UP001651158"/>
    </source>
</evidence>
<evidence type="ECO:0000256" key="1">
    <source>
        <dbReference type="SAM" id="MobiDB-lite"/>
    </source>
</evidence>
<keyword evidence="3" id="KW-1185">Reference proteome</keyword>
<dbReference type="Proteomes" id="UP001651158">
    <property type="component" value="Unassembled WGS sequence"/>
</dbReference>
<accession>A0ABR4Q888</accession>
<evidence type="ECO:0008006" key="4">
    <source>
        <dbReference type="Google" id="ProtNLM"/>
    </source>
</evidence>
<dbReference type="EMBL" id="JAKROA010000007">
    <property type="protein sequence ID" value="KAL5105844.1"/>
    <property type="molecule type" value="Genomic_DNA"/>
</dbReference>